<organism evidence="4 5">
    <name type="scientific">Streptomyces andamanensis</name>
    <dbReference type="NCBI Taxonomy" id="1565035"/>
    <lineage>
        <taxon>Bacteria</taxon>
        <taxon>Bacillati</taxon>
        <taxon>Actinomycetota</taxon>
        <taxon>Actinomycetes</taxon>
        <taxon>Kitasatosporales</taxon>
        <taxon>Streptomycetaceae</taxon>
        <taxon>Streptomyces</taxon>
    </lineage>
</organism>
<feature type="domain" description="Aminoglycoside phosphotransferase" evidence="2">
    <location>
        <begin position="292"/>
        <end position="517"/>
    </location>
</feature>
<evidence type="ECO:0000256" key="1">
    <source>
        <dbReference type="SAM" id="MobiDB-lite"/>
    </source>
</evidence>
<feature type="domain" description="Serine aminopeptidase S33" evidence="3">
    <location>
        <begin position="57"/>
        <end position="165"/>
    </location>
</feature>
<dbReference type="Proteomes" id="UP001595824">
    <property type="component" value="Unassembled WGS sequence"/>
</dbReference>
<evidence type="ECO:0000313" key="5">
    <source>
        <dbReference type="Proteomes" id="UP001595824"/>
    </source>
</evidence>
<protein>
    <submittedName>
        <fullName evidence="4">Alpha/beta fold hydrolase</fullName>
    </submittedName>
</protein>
<dbReference type="InterPro" id="IPR051678">
    <property type="entry name" value="AGP_Transferase"/>
</dbReference>
<keyword evidence="5" id="KW-1185">Reference proteome</keyword>
<dbReference type="PANTHER" id="PTHR21310">
    <property type="entry name" value="AMINOGLYCOSIDE PHOSPHOTRANSFERASE-RELATED-RELATED"/>
    <property type="match status" value="1"/>
</dbReference>
<dbReference type="EMBL" id="JBHSDP010000027">
    <property type="protein sequence ID" value="MFC4332113.1"/>
    <property type="molecule type" value="Genomic_DNA"/>
</dbReference>
<reference evidence="5" key="1">
    <citation type="journal article" date="2019" name="Int. J. Syst. Evol. Microbiol.">
        <title>The Global Catalogue of Microorganisms (GCM) 10K type strain sequencing project: providing services to taxonomists for standard genome sequencing and annotation.</title>
        <authorList>
            <consortium name="The Broad Institute Genomics Platform"/>
            <consortium name="The Broad Institute Genome Sequencing Center for Infectious Disease"/>
            <person name="Wu L."/>
            <person name="Ma J."/>
        </authorList>
    </citation>
    <scope>NUCLEOTIDE SEQUENCE [LARGE SCALE GENOMIC DNA]</scope>
    <source>
        <strain evidence="5">PCU 347</strain>
    </source>
</reference>
<evidence type="ECO:0000259" key="2">
    <source>
        <dbReference type="Pfam" id="PF01636"/>
    </source>
</evidence>
<proteinExistence type="predicted"/>
<dbReference type="SUPFAM" id="SSF56112">
    <property type="entry name" value="Protein kinase-like (PK-like)"/>
    <property type="match status" value="1"/>
</dbReference>
<feature type="compositionally biased region" description="Pro residues" evidence="1">
    <location>
        <begin position="14"/>
        <end position="23"/>
    </location>
</feature>
<dbReference type="InterPro" id="IPR022742">
    <property type="entry name" value="Hydrolase_4"/>
</dbReference>
<dbReference type="Pfam" id="PF12146">
    <property type="entry name" value="Hydrolase_4"/>
    <property type="match status" value="1"/>
</dbReference>
<accession>A0ABV8TMZ9</accession>
<name>A0ABV8TMZ9_9ACTN</name>
<feature type="region of interest" description="Disordered" evidence="1">
    <location>
        <begin position="1"/>
        <end position="28"/>
    </location>
</feature>
<dbReference type="Gene3D" id="3.40.50.1820">
    <property type="entry name" value="alpha/beta hydrolase"/>
    <property type="match status" value="1"/>
</dbReference>
<evidence type="ECO:0000259" key="3">
    <source>
        <dbReference type="Pfam" id="PF12146"/>
    </source>
</evidence>
<comment type="caution">
    <text evidence="4">The sequence shown here is derived from an EMBL/GenBank/DDBJ whole genome shotgun (WGS) entry which is preliminary data.</text>
</comment>
<keyword evidence="4" id="KW-0378">Hydrolase</keyword>
<dbReference type="GO" id="GO:0016787">
    <property type="term" value="F:hydrolase activity"/>
    <property type="evidence" value="ECO:0007669"/>
    <property type="project" value="UniProtKB-KW"/>
</dbReference>
<dbReference type="Gene3D" id="3.30.200.20">
    <property type="entry name" value="Phosphorylase Kinase, domain 1"/>
    <property type="match status" value="1"/>
</dbReference>
<dbReference type="InterPro" id="IPR011009">
    <property type="entry name" value="Kinase-like_dom_sf"/>
</dbReference>
<dbReference type="SUPFAM" id="SSF53474">
    <property type="entry name" value="alpha/beta-Hydrolases"/>
    <property type="match status" value="1"/>
</dbReference>
<dbReference type="InterPro" id="IPR029058">
    <property type="entry name" value="AB_hydrolase_fold"/>
</dbReference>
<sequence length="577" mass="61515">MPDPHRPSRVPDPYALPGPPPGSAGPLGTVTAFVQEYDGEALSGVHAHAGAVPGRPTAVLLHGAGTGCAARLRPLFAEFAAHGCPVLAFDFSGHGSSSGALSELTLRRRFAQAVTVIDERVPQDGPLVLVGFSMSGQTAADLVRHYGDRVAGLGLCAPAVYAAEAWDVPFGTGDGAFSEIIRRPGSWRASPALDALRAYEGRAVLAVPGTDDVIPAEVTEAVQDALAARARSTRLDVPGAGHRLGEWFHDHAGDRRDFVSAVLAGPDGCGWGATRAWVARQLPPGRSVRGAERLWGGSTSQMRALTLDDGGALVLRTVVRPFFRRHAPALLSREAAVLALLAGEAGVPAPEPVAVDAAAEHCDHPSLLMSALPGRVRVDEPGPAELGRRLELLAAQLVRVHAVVPRAPHERPRAYEAWTPPERVRARPGELWERAVRMLRREPPAYEGCFLHRDFHPGNVLFTGAGPDLRISGVVDWVETSWGPADLDVAHCATALALLHGPGHGLAFADRYEAHGGRRLARGRDQLYWRLLDALHYAPGTDRLAGPWRELGRADLTPAVLGDRLEAYVAGLLKRYG</sequence>
<gene>
    <name evidence="4" type="ORF">ACFPC0_30975</name>
</gene>
<evidence type="ECO:0000313" key="4">
    <source>
        <dbReference type="EMBL" id="MFC4332113.1"/>
    </source>
</evidence>
<dbReference type="RefSeq" id="WP_381743648.1">
    <property type="nucleotide sequence ID" value="NZ_JBHSDP010000027.1"/>
</dbReference>
<dbReference type="InterPro" id="IPR002575">
    <property type="entry name" value="Aminoglycoside_PTrfase"/>
</dbReference>
<dbReference type="Gene3D" id="3.90.1200.10">
    <property type="match status" value="1"/>
</dbReference>
<dbReference type="Pfam" id="PF01636">
    <property type="entry name" value="APH"/>
    <property type="match status" value="1"/>
</dbReference>